<organism evidence="1 2">
    <name type="scientific">Hypholoma sublateritium (strain FD-334 SS-4)</name>
    <dbReference type="NCBI Taxonomy" id="945553"/>
    <lineage>
        <taxon>Eukaryota</taxon>
        <taxon>Fungi</taxon>
        <taxon>Dikarya</taxon>
        <taxon>Basidiomycota</taxon>
        <taxon>Agaricomycotina</taxon>
        <taxon>Agaricomycetes</taxon>
        <taxon>Agaricomycetidae</taxon>
        <taxon>Agaricales</taxon>
        <taxon>Agaricineae</taxon>
        <taxon>Strophariaceae</taxon>
        <taxon>Hypholoma</taxon>
    </lineage>
</organism>
<proteinExistence type="predicted"/>
<accession>A0A0D2P395</accession>
<evidence type="ECO:0000313" key="1">
    <source>
        <dbReference type="EMBL" id="KJA15030.1"/>
    </source>
</evidence>
<dbReference type="EMBL" id="KN817656">
    <property type="protein sequence ID" value="KJA15030.1"/>
    <property type="molecule type" value="Genomic_DNA"/>
</dbReference>
<dbReference type="AlphaFoldDB" id="A0A0D2P395"/>
<sequence length="138" mass="15545">MHMICLKELYHSISFLPRACEARYLQLRVRDAERDAKRLIAHAPHIAALVRALNVQCHASNFEDAGLLLLLAKFDALQAISLSTFCMPSAEIIWCTAPSVKPVRCFAQKWTDLPAPLAEALCGILRRPRVSMVEMQIF</sequence>
<dbReference type="Proteomes" id="UP000054270">
    <property type="component" value="Unassembled WGS sequence"/>
</dbReference>
<name>A0A0D2P395_HYPSF</name>
<keyword evidence="2" id="KW-1185">Reference proteome</keyword>
<gene>
    <name evidence="1" type="ORF">HYPSUDRAFT_208208</name>
</gene>
<evidence type="ECO:0000313" key="2">
    <source>
        <dbReference type="Proteomes" id="UP000054270"/>
    </source>
</evidence>
<protein>
    <submittedName>
        <fullName evidence="1">Uncharacterized protein</fullName>
    </submittedName>
</protein>
<reference evidence="2" key="1">
    <citation type="submission" date="2014-04" db="EMBL/GenBank/DDBJ databases">
        <title>Evolutionary Origins and Diversification of the Mycorrhizal Mutualists.</title>
        <authorList>
            <consortium name="DOE Joint Genome Institute"/>
            <consortium name="Mycorrhizal Genomics Consortium"/>
            <person name="Kohler A."/>
            <person name="Kuo A."/>
            <person name="Nagy L.G."/>
            <person name="Floudas D."/>
            <person name="Copeland A."/>
            <person name="Barry K.W."/>
            <person name="Cichocki N."/>
            <person name="Veneault-Fourrey C."/>
            <person name="LaButti K."/>
            <person name="Lindquist E.A."/>
            <person name="Lipzen A."/>
            <person name="Lundell T."/>
            <person name="Morin E."/>
            <person name="Murat C."/>
            <person name="Riley R."/>
            <person name="Ohm R."/>
            <person name="Sun H."/>
            <person name="Tunlid A."/>
            <person name="Henrissat B."/>
            <person name="Grigoriev I.V."/>
            <person name="Hibbett D.S."/>
            <person name="Martin F."/>
        </authorList>
    </citation>
    <scope>NUCLEOTIDE SEQUENCE [LARGE SCALE GENOMIC DNA]</scope>
    <source>
        <strain evidence="2">FD-334 SS-4</strain>
    </source>
</reference>